<keyword evidence="4" id="KW-0813">Transport</keyword>
<proteinExistence type="inferred from homology"/>
<evidence type="ECO:0000256" key="9">
    <source>
        <dbReference type="ARBA" id="ARBA00023010"/>
    </source>
</evidence>
<dbReference type="AlphaFoldDB" id="A0AA38X6R1"/>
<feature type="compositionally biased region" description="Basic and acidic residues" evidence="13">
    <location>
        <begin position="632"/>
        <end position="671"/>
    </location>
</feature>
<keyword evidence="10" id="KW-0906">Nuclear pore complex</keyword>
<dbReference type="PANTHER" id="PTHR13269">
    <property type="entry name" value="NUCLEOPORIN NDC1"/>
    <property type="match status" value="1"/>
</dbReference>
<dbReference type="GO" id="GO:0070762">
    <property type="term" value="C:nuclear pore transmembrane ring"/>
    <property type="evidence" value="ECO:0007669"/>
    <property type="project" value="TreeGrafter"/>
</dbReference>
<dbReference type="GO" id="GO:0006999">
    <property type="term" value="P:nuclear pore organization"/>
    <property type="evidence" value="ECO:0007669"/>
    <property type="project" value="TreeGrafter"/>
</dbReference>
<comment type="similarity">
    <text evidence="3">Belongs to the NDC1 family.</text>
</comment>
<feature type="transmembrane region" description="Helical" evidence="14">
    <location>
        <begin position="67"/>
        <end position="86"/>
    </location>
</feature>
<keyword evidence="7" id="KW-0653">Protein transport</keyword>
<comment type="subcellular location">
    <subcellularLocation>
        <location evidence="1">Nucleus membrane</location>
        <topology evidence="1">Multi-pass membrane protein</topology>
    </subcellularLocation>
    <subcellularLocation>
        <location evidence="2">Nucleus</location>
        <location evidence="2">Nuclear pore complex</location>
    </subcellularLocation>
</comment>
<name>A0AA38X6R1_9EURO</name>
<dbReference type="GO" id="GO:0015031">
    <property type="term" value="P:protein transport"/>
    <property type="evidence" value="ECO:0007669"/>
    <property type="project" value="UniProtKB-KW"/>
</dbReference>
<evidence type="ECO:0000256" key="1">
    <source>
        <dbReference type="ARBA" id="ARBA00004232"/>
    </source>
</evidence>
<dbReference type="GO" id="GO:0031965">
    <property type="term" value="C:nuclear membrane"/>
    <property type="evidence" value="ECO:0007669"/>
    <property type="project" value="UniProtKB-SubCell"/>
</dbReference>
<keyword evidence="11 14" id="KW-0472">Membrane</keyword>
<evidence type="ECO:0000256" key="8">
    <source>
        <dbReference type="ARBA" id="ARBA00022989"/>
    </source>
</evidence>
<dbReference type="GO" id="GO:0106166">
    <property type="term" value="F:spindle pole body-nuclear membrane anchor activity"/>
    <property type="evidence" value="ECO:0007669"/>
    <property type="project" value="TreeGrafter"/>
</dbReference>
<dbReference type="EMBL" id="JAPDRK010000011">
    <property type="protein sequence ID" value="KAJ9607839.1"/>
    <property type="molecule type" value="Genomic_DNA"/>
</dbReference>
<accession>A0AA38X6R1</accession>
<keyword evidence="16" id="KW-1185">Reference proteome</keyword>
<organism evidence="15 16">
    <name type="scientific">Cladophialophora chaetospira</name>
    <dbReference type="NCBI Taxonomy" id="386627"/>
    <lineage>
        <taxon>Eukaryota</taxon>
        <taxon>Fungi</taxon>
        <taxon>Dikarya</taxon>
        <taxon>Ascomycota</taxon>
        <taxon>Pezizomycotina</taxon>
        <taxon>Eurotiomycetes</taxon>
        <taxon>Chaetothyriomycetidae</taxon>
        <taxon>Chaetothyriales</taxon>
        <taxon>Herpotrichiellaceae</taxon>
        <taxon>Cladophialophora</taxon>
    </lineage>
</organism>
<evidence type="ECO:0000256" key="12">
    <source>
        <dbReference type="ARBA" id="ARBA00023242"/>
    </source>
</evidence>
<keyword evidence="12" id="KW-0539">Nucleus</keyword>
<feature type="transmembrane region" description="Helical" evidence="14">
    <location>
        <begin position="213"/>
        <end position="235"/>
    </location>
</feature>
<evidence type="ECO:0000256" key="10">
    <source>
        <dbReference type="ARBA" id="ARBA00023132"/>
    </source>
</evidence>
<comment type="caution">
    <text evidence="15">The sequence shown here is derived from an EMBL/GenBank/DDBJ whole genome shotgun (WGS) entry which is preliminary data.</text>
</comment>
<evidence type="ECO:0000256" key="6">
    <source>
        <dbReference type="ARBA" id="ARBA00022816"/>
    </source>
</evidence>
<dbReference type="InterPro" id="IPR019049">
    <property type="entry name" value="Nucleoporin_prot_Ndc1/Nup"/>
</dbReference>
<evidence type="ECO:0000256" key="11">
    <source>
        <dbReference type="ARBA" id="ARBA00023136"/>
    </source>
</evidence>
<dbReference type="GO" id="GO:0005816">
    <property type="term" value="C:spindle pole body"/>
    <property type="evidence" value="ECO:0007669"/>
    <property type="project" value="TreeGrafter"/>
</dbReference>
<dbReference type="Proteomes" id="UP001172673">
    <property type="component" value="Unassembled WGS sequence"/>
</dbReference>
<keyword evidence="6" id="KW-0509">mRNA transport</keyword>
<dbReference type="GO" id="GO:0051028">
    <property type="term" value="P:mRNA transport"/>
    <property type="evidence" value="ECO:0007669"/>
    <property type="project" value="UniProtKB-KW"/>
</dbReference>
<evidence type="ECO:0000256" key="4">
    <source>
        <dbReference type="ARBA" id="ARBA00022448"/>
    </source>
</evidence>
<reference evidence="15" key="1">
    <citation type="submission" date="2022-10" db="EMBL/GenBank/DDBJ databases">
        <title>Culturing micro-colonial fungi from biological soil crusts in the Mojave desert and describing Neophaeococcomyces mojavensis, and introducing the new genera and species Taxawa tesnikishii.</title>
        <authorList>
            <person name="Kurbessoian T."/>
            <person name="Stajich J.E."/>
        </authorList>
    </citation>
    <scope>NUCLEOTIDE SEQUENCE</scope>
    <source>
        <strain evidence="15">TK_41</strain>
    </source>
</reference>
<dbReference type="PANTHER" id="PTHR13269:SF6">
    <property type="entry name" value="NUCLEOPORIN NDC1"/>
    <property type="match status" value="1"/>
</dbReference>
<evidence type="ECO:0000256" key="7">
    <source>
        <dbReference type="ARBA" id="ARBA00022927"/>
    </source>
</evidence>
<feature type="transmembrane region" description="Helical" evidence="14">
    <location>
        <begin position="271"/>
        <end position="295"/>
    </location>
</feature>
<evidence type="ECO:0000256" key="5">
    <source>
        <dbReference type="ARBA" id="ARBA00022692"/>
    </source>
</evidence>
<evidence type="ECO:0000256" key="3">
    <source>
        <dbReference type="ARBA" id="ARBA00005760"/>
    </source>
</evidence>
<gene>
    <name evidence="15" type="ORF">H2200_007918</name>
</gene>
<dbReference type="Pfam" id="PF09531">
    <property type="entry name" value="Ndc1_Nup"/>
    <property type="match status" value="1"/>
</dbReference>
<sequence>MSTVVATPATTPPRPYRRFLNSRLHKRFVHAAIWSLLLGLVNAFCLGSKKDLFWSWFPLGPAGLKALLFFMSSLFIFILQIATLKVGRQTTTSPWATFRSNFLSGTAIQTVLWYVVSAWWFTEAYIWSSPSLGWITRGTHNTPDVLNERPIFFRLYSLVLAVGYAGVHLYRGNSSLRIPVSKLPATPTAEARAQDTHPLEPILKQLQRRAIPALIQSASVSGAAIVLAPFINGIFLRNILWQIHLALAKPFFNLSRANARPIGYPPLGLTYLLHCLFAGFLLVMTWEVTSALFLINLNQEPTKSGLPLSAASKDPNGTLLTGLKAKRDVVRTFAFWELAVIVQKHKERRKAIFEDIERPTGPMWTQMVQAGLNVLQEIQVRISGPSPAAMKPTSPQPATSLPRLLPEVQTESIFAKDAEPTTRGEWLATPLKAFGSTKQPWRPPIEQTAKQVETKLLEYTRPPGADKAPSTGFVDQWITALKQSPVGWIFTSTNAAKINATVLGSPYGNAAVVVDVIEALTKMQVASLSEDTYGKATPTVPDTVRTFTTTLSLIEGYVSQSKQGVTGGIEEVEIIIERLRASLKELLSAFQVYLIDQGLGIGELNQAKKAIQTASSKPPQIQEKPKNPPKPIEQRTERRLFQLEKPKETRAVKDAAGRKGSYERVPPRVEEAVTSSWTLPRNNAAGPLFQRREMEQVR</sequence>
<evidence type="ECO:0000313" key="16">
    <source>
        <dbReference type="Proteomes" id="UP001172673"/>
    </source>
</evidence>
<dbReference type="GO" id="GO:0070631">
    <property type="term" value="P:spindle pole body localization"/>
    <property type="evidence" value="ECO:0007669"/>
    <property type="project" value="TreeGrafter"/>
</dbReference>
<evidence type="ECO:0008006" key="17">
    <source>
        <dbReference type="Google" id="ProtNLM"/>
    </source>
</evidence>
<feature type="region of interest" description="Disordered" evidence="13">
    <location>
        <begin position="611"/>
        <end position="698"/>
    </location>
</feature>
<evidence type="ECO:0000256" key="14">
    <source>
        <dbReference type="SAM" id="Phobius"/>
    </source>
</evidence>
<keyword evidence="8 14" id="KW-1133">Transmembrane helix</keyword>
<keyword evidence="9" id="KW-0811">Translocation</keyword>
<feature type="transmembrane region" description="Helical" evidence="14">
    <location>
        <begin position="98"/>
        <end position="121"/>
    </location>
</feature>
<protein>
    <recommendedName>
        <fullName evidence="17">Nuclear envelope protein</fullName>
    </recommendedName>
</protein>
<evidence type="ECO:0000313" key="15">
    <source>
        <dbReference type="EMBL" id="KAJ9607839.1"/>
    </source>
</evidence>
<evidence type="ECO:0000256" key="13">
    <source>
        <dbReference type="SAM" id="MobiDB-lite"/>
    </source>
</evidence>
<evidence type="ECO:0000256" key="2">
    <source>
        <dbReference type="ARBA" id="ARBA00004567"/>
    </source>
</evidence>
<keyword evidence="5 14" id="KW-0812">Transmembrane</keyword>